<keyword evidence="13" id="KW-1185">Reference proteome</keyword>
<dbReference type="Pfam" id="PF07731">
    <property type="entry name" value="Cu-oxidase_2"/>
    <property type="match status" value="1"/>
</dbReference>
<dbReference type="Proteomes" id="UP000219439">
    <property type="component" value="Unassembled WGS sequence"/>
</dbReference>
<dbReference type="OrthoDB" id="9757546at2"/>
<evidence type="ECO:0000256" key="1">
    <source>
        <dbReference type="ARBA" id="ARBA00011245"/>
    </source>
</evidence>
<evidence type="ECO:0000256" key="7">
    <source>
        <dbReference type="ARBA" id="ARBA00043090"/>
    </source>
</evidence>
<comment type="catalytic activity">
    <reaction evidence="8">
        <text>4 Cu(+) + O2 + 4 H(+) = 4 Cu(2+) + 2 H2O</text>
        <dbReference type="Rhea" id="RHEA:30083"/>
        <dbReference type="ChEBI" id="CHEBI:15377"/>
        <dbReference type="ChEBI" id="CHEBI:15378"/>
        <dbReference type="ChEBI" id="CHEBI:15379"/>
        <dbReference type="ChEBI" id="CHEBI:29036"/>
        <dbReference type="ChEBI" id="CHEBI:49552"/>
        <dbReference type="EC" id="1.16.3.4"/>
    </reaction>
    <physiologicalReaction direction="left-to-right" evidence="8">
        <dbReference type="Rhea" id="RHEA:30084"/>
    </physiologicalReaction>
</comment>
<dbReference type="InterPro" id="IPR008972">
    <property type="entry name" value="Cupredoxin"/>
</dbReference>
<evidence type="ECO:0000256" key="8">
    <source>
        <dbReference type="ARBA" id="ARBA00048092"/>
    </source>
</evidence>
<dbReference type="CDD" id="cd13867">
    <property type="entry name" value="CuRO_2_CueO_FtsP"/>
    <property type="match status" value="1"/>
</dbReference>
<dbReference type="GO" id="GO:0016491">
    <property type="term" value="F:oxidoreductase activity"/>
    <property type="evidence" value="ECO:0007669"/>
    <property type="project" value="UniProtKB-KW"/>
</dbReference>
<feature type="domain" description="Plastocyanin-like" evidence="10">
    <location>
        <begin position="382"/>
        <end position="490"/>
    </location>
</feature>
<comment type="subunit">
    <text evidence="1">Monomer.</text>
</comment>
<evidence type="ECO:0000256" key="2">
    <source>
        <dbReference type="ARBA" id="ARBA00022723"/>
    </source>
</evidence>
<dbReference type="PANTHER" id="PTHR48267:SF1">
    <property type="entry name" value="BILIRUBIN OXIDASE"/>
    <property type="match status" value="1"/>
</dbReference>
<keyword evidence="2" id="KW-0479">Metal-binding</keyword>
<feature type="domain" description="Plastocyanin-like" evidence="11">
    <location>
        <begin position="61"/>
        <end position="170"/>
    </location>
</feature>
<evidence type="ECO:0000256" key="6">
    <source>
        <dbReference type="ARBA" id="ARBA00042896"/>
    </source>
</evidence>
<dbReference type="GO" id="GO:0051301">
    <property type="term" value="P:cell division"/>
    <property type="evidence" value="ECO:0007669"/>
    <property type="project" value="UniProtKB-KW"/>
</dbReference>
<organism evidence="12 13">
    <name type="scientific">Cohaesibacter gelatinilyticus</name>
    <dbReference type="NCBI Taxonomy" id="372072"/>
    <lineage>
        <taxon>Bacteria</taxon>
        <taxon>Pseudomonadati</taxon>
        <taxon>Pseudomonadota</taxon>
        <taxon>Alphaproteobacteria</taxon>
        <taxon>Hyphomicrobiales</taxon>
        <taxon>Cohaesibacteraceae</taxon>
    </lineage>
</organism>
<dbReference type="PROSITE" id="PS51318">
    <property type="entry name" value="TAT"/>
    <property type="match status" value="1"/>
</dbReference>
<dbReference type="GO" id="GO:0005507">
    <property type="term" value="F:copper ion binding"/>
    <property type="evidence" value="ECO:0007669"/>
    <property type="project" value="InterPro"/>
</dbReference>
<evidence type="ECO:0000259" key="10">
    <source>
        <dbReference type="Pfam" id="PF07731"/>
    </source>
</evidence>
<evidence type="ECO:0000313" key="12">
    <source>
        <dbReference type="EMBL" id="SNZ19044.1"/>
    </source>
</evidence>
<accession>A0A285PBE2</accession>
<name>A0A285PBE2_9HYPH</name>
<sequence length="491" mass="54299">MNRRQFLGGTAAIGAGLAGLYAWNRVDNFAYANIGKMPRLTMPKLLDATESRTAKLVAQKGSSVFKEQAANATFGFNQPYLGPTLRVSKGDFNPIIENQIPTPISVHWHGLLIPGAHDGGPHLPIAKGEEWAPKMQVDQPPATLWYHTHIHERTGHDVHKGLAGILQISDGRDDERGLPSDYGVDDLTLVLQDRRMDDQGFVSYQPAMPDYMHGFTGNAMLVNGQYGSVAVAPKSIVRLRLINGSNARIYALHFEDERAFQLIATDSGYLENPLMMTKLPLSPGERAEILVDFSSGKPALLKSDADPNQGPGGMMGNMMGRMRGMVDAVFDRSIDILPFVVDERVRPRITKFADKLDAPAFNLRRGDVVKTRTFIMDLMGGTEGFSINNQRFDMGRIDVDVALGSTEIWRVGSHMLAHPFHVHGAVFQVLSEGQSLPRPHNLGFKDTVLVGDEVELLIRFDHPASKEHPFMYHCHILEHEDAGMMGQFTVS</sequence>
<dbReference type="InterPro" id="IPR011706">
    <property type="entry name" value="Cu-oxidase_C"/>
</dbReference>
<dbReference type="InterPro" id="IPR011707">
    <property type="entry name" value="Cu-oxidase-like_N"/>
</dbReference>
<dbReference type="Gene3D" id="2.60.40.420">
    <property type="entry name" value="Cupredoxins - blue copper proteins"/>
    <property type="match status" value="3"/>
</dbReference>
<dbReference type="PROSITE" id="PS00080">
    <property type="entry name" value="MULTICOPPER_OXIDASE2"/>
    <property type="match status" value="1"/>
</dbReference>
<dbReference type="InterPro" id="IPR045087">
    <property type="entry name" value="Cu-oxidase_fam"/>
</dbReference>
<dbReference type="Pfam" id="PF07732">
    <property type="entry name" value="Cu-oxidase_3"/>
    <property type="match status" value="1"/>
</dbReference>
<dbReference type="NCBIfam" id="TIGR01409">
    <property type="entry name" value="TAT_signal_seq"/>
    <property type="match status" value="1"/>
</dbReference>
<keyword evidence="3" id="KW-0560">Oxidoreductase</keyword>
<feature type="domain" description="Plastocyanin-like" evidence="9">
    <location>
        <begin position="217"/>
        <end position="294"/>
    </location>
</feature>
<dbReference type="RefSeq" id="WP_141401218.1">
    <property type="nucleotide sequence ID" value="NZ_OBEL01000002.1"/>
</dbReference>
<evidence type="ECO:0000259" key="11">
    <source>
        <dbReference type="Pfam" id="PF07732"/>
    </source>
</evidence>
<dbReference type="SUPFAM" id="SSF49503">
    <property type="entry name" value="Cupredoxins"/>
    <property type="match status" value="3"/>
</dbReference>
<evidence type="ECO:0000256" key="3">
    <source>
        <dbReference type="ARBA" id="ARBA00023002"/>
    </source>
</evidence>
<dbReference type="InterPro" id="IPR019546">
    <property type="entry name" value="TAT_signal_bac_arc"/>
</dbReference>
<dbReference type="InterPro" id="IPR001117">
    <property type="entry name" value="Cu-oxidase_2nd"/>
</dbReference>
<dbReference type="PANTHER" id="PTHR48267">
    <property type="entry name" value="CUPREDOXIN SUPERFAMILY PROTEIN"/>
    <property type="match status" value="1"/>
</dbReference>
<evidence type="ECO:0000259" key="9">
    <source>
        <dbReference type="Pfam" id="PF00394"/>
    </source>
</evidence>
<evidence type="ECO:0000256" key="4">
    <source>
        <dbReference type="ARBA" id="ARBA00038978"/>
    </source>
</evidence>
<protein>
    <recommendedName>
        <fullName evidence="5">Multicopper oxidase CueO</fullName>
        <ecNumber evidence="4">1.16.3.4</ecNumber>
    </recommendedName>
    <alternativeName>
        <fullName evidence="6">Copper efflux oxidase</fullName>
    </alternativeName>
    <alternativeName>
        <fullName evidence="7">Cuprous oxidase</fullName>
    </alternativeName>
</protein>
<reference evidence="12 13" key="1">
    <citation type="submission" date="2017-09" db="EMBL/GenBank/DDBJ databases">
        <authorList>
            <person name="Ehlers B."/>
            <person name="Leendertz F.H."/>
        </authorList>
    </citation>
    <scope>NUCLEOTIDE SEQUENCE [LARGE SCALE GENOMIC DNA]</scope>
    <source>
        <strain evidence="12 13">DSM 18289</strain>
    </source>
</reference>
<dbReference type="EC" id="1.16.3.4" evidence="4"/>
<dbReference type="AlphaFoldDB" id="A0A285PBE2"/>
<dbReference type="Pfam" id="PF00394">
    <property type="entry name" value="Cu-oxidase"/>
    <property type="match status" value="1"/>
</dbReference>
<evidence type="ECO:0000313" key="13">
    <source>
        <dbReference type="Proteomes" id="UP000219439"/>
    </source>
</evidence>
<keyword evidence="12" id="KW-0131">Cell cycle</keyword>
<dbReference type="CDD" id="cd13890">
    <property type="entry name" value="CuRO_3_CueO_FtsP"/>
    <property type="match status" value="1"/>
</dbReference>
<evidence type="ECO:0000256" key="5">
    <source>
        <dbReference type="ARBA" id="ARBA00041027"/>
    </source>
</evidence>
<gene>
    <name evidence="12" type="ORF">SAMN06265368_2121</name>
</gene>
<dbReference type="EMBL" id="OBEL01000002">
    <property type="protein sequence ID" value="SNZ19044.1"/>
    <property type="molecule type" value="Genomic_DNA"/>
</dbReference>
<dbReference type="InterPro" id="IPR006311">
    <property type="entry name" value="TAT_signal"/>
</dbReference>
<dbReference type="InterPro" id="IPR002355">
    <property type="entry name" value="Cu_oxidase_Cu_BS"/>
</dbReference>
<proteinExistence type="predicted"/>
<keyword evidence="12" id="KW-0132">Cell division</keyword>